<evidence type="ECO:0000313" key="4">
    <source>
        <dbReference type="Proteomes" id="UP000005551"/>
    </source>
</evidence>
<accession>I5BUW2</accession>
<keyword evidence="2" id="KW-1133">Transmembrane helix</keyword>
<feature type="region of interest" description="Disordered" evidence="1">
    <location>
        <begin position="163"/>
        <end position="182"/>
    </location>
</feature>
<proteinExistence type="predicted"/>
<dbReference type="PATRIC" id="fig|1189621.3.peg.3770"/>
<dbReference type="EMBL" id="AJYA01000062">
    <property type="protein sequence ID" value="EIM73364.1"/>
    <property type="molecule type" value="Genomic_DNA"/>
</dbReference>
<dbReference type="STRING" id="1189621.A3SI_18166"/>
<keyword evidence="2" id="KW-0812">Transmembrane</keyword>
<evidence type="ECO:0000313" key="3">
    <source>
        <dbReference type="EMBL" id="EIM73364.1"/>
    </source>
</evidence>
<comment type="caution">
    <text evidence="3">The sequence shown here is derived from an EMBL/GenBank/DDBJ whole genome shotgun (WGS) entry which is preliminary data.</text>
</comment>
<gene>
    <name evidence="3" type="ORF">A3SI_18166</name>
</gene>
<dbReference type="RefSeq" id="WP_009057177.1">
    <property type="nucleotide sequence ID" value="NZ_AJYA01000062.1"/>
</dbReference>
<evidence type="ECO:0000256" key="2">
    <source>
        <dbReference type="SAM" id="Phobius"/>
    </source>
</evidence>
<organism evidence="3 4">
    <name type="scientific">Nitritalea halalkaliphila LW7</name>
    <dbReference type="NCBI Taxonomy" id="1189621"/>
    <lineage>
        <taxon>Bacteria</taxon>
        <taxon>Pseudomonadati</taxon>
        <taxon>Bacteroidota</taxon>
        <taxon>Cytophagia</taxon>
        <taxon>Cytophagales</taxon>
        <taxon>Cyclobacteriaceae</taxon>
        <taxon>Nitritalea</taxon>
    </lineage>
</organism>
<name>I5BUW2_9BACT</name>
<evidence type="ECO:0008006" key="5">
    <source>
        <dbReference type="Google" id="ProtNLM"/>
    </source>
</evidence>
<dbReference type="OrthoDB" id="827796at2"/>
<reference evidence="3 4" key="1">
    <citation type="submission" date="2012-05" db="EMBL/GenBank/DDBJ databases">
        <title>Genome sequence of Nitritalea halalkaliphila LW7.</title>
        <authorList>
            <person name="Jangir P.K."/>
            <person name="Singh A."/>
            <person name="Shivaji S."/>
            <person name="Sharma R."/>
        </authorList>
    </citation>
    <scope>NUCLEOTIDE SEQUENCE [LARGE SCALE GENOMIC DNA]</scope>
    <source>
        <strain evidence="3 4">LW7</strain>
    </source>
</reference>
<feature type="transmembrane region" description="Helical" evidence="2">
    <location>
        <begin position="45"/>
        <end position="63"/>
    </location>
</feature>
<sequence length="414" mass="46686">MSESNNFYKKIGEKLSSHEPPFSDEAWLNFQPQLREKLLPWYRNWYWPYLYSSALAVLLFAYFQLNRSPQTSGDTESQAAVSTTRVDTLYQVDTIYIRKTVYVQEEIKQVYAQDNRQTTTADTFTVATATHDFSHAEEVFKTEEVAISKGEDNASTAIIPQGPAASGQTAHKQSATAPPTANAYDPGMDWKSLFEQEKDTLNGKDEANLSTKTRPLFILEAGVTGKFPIHPFVEYPVVGLQQISLGLEWASGWGLFTGFYHGSFKGEIDDDDFDLLSARQLNQLPSSGLPLSDIDEIYLEQNQLFFPLEIRWRSAPVDAFSFETGFGLVGSYIRNQRVRYEFEDRLGLPDSEMRLPVRDFSVSHLKISVGTQAILSEKLSIYLRSSYWQPISGTGLLDLRIRGIDVGVGVQVAF</sequence>
<dbReference type="Proteomes" id="UP000005551">
    <property type="component" value="Unassembled WGS sequence"/>
</dbReference>
<keyword evidence="4" id="KW-1185">Reference proteome</keyword>
<dbReference type="AlphaFoldDB" id="I5BUW2"/>
<protein>
    <recommendedName>
        <fullName evidence="5">Outer membrane protein beta-barrel domain-containing protein</fullName>
    </recommendedName>
</protein>
<keyword evidence="2" id="KW-0472">Membrane</keyword>
<evidence type="ECO:0000256" key="1">
    <source>
        <dbReference type="SAM" id="MobiDB-lite"/>
    </source>
</evidence>
<feature type="compositionally biased region" description="Polar residues" evidence="1">
    <location>
        <begin position="166"/>
        <end position="179"/>
    </location>
</feature>